<feature type="chain" id="PRO_5039383274" evidence="1">
    <location>
        <begin position="29"/>
        <end position="302"/>
    </location>
</feature>
<proteinExistence type="predicted"/>
<evidence type="ECO:0000256" key="1">
    <source>
        <dbReference type="SAM" id="SignalP"/>
    </source>
</evidence>
<dbReference type="PROSITE" id="PS51318">
    <property type="entry name" value="TAT"/>
    <property type="match status" value="1"/>
</dbReference>
<dbReference type="AlphaFoldDB" id="A0A1H9RH82"/>
<name>A0A1H9RH82_9ACTN</name>
<dbReference type="InterPro" id="IPR006311">
    <property type="entry name" value="TAT_signal"/>
</dbReference>
<feature type="domain" description="ABC-type glycine betaine transport system substrate-binding" evidence="2">
    <location>
        <begin position="40"/>
        <end position="297"/>
    </location>
</feature>
<dbReference type="GO" id="GO:0022857">
    <property type="term" value="F:transmembrane transporter activity"/>
    <property type="evidence" value="ECO:0007669"/>
    <property type="project" value="InterPro"/>
</dbReference>
<accession>A0A1H9RH82</accession>
<dbReference type="PROSITE" id="PS51257">
    <property type="entry name" value="PROKAR_LIPOPROTEIN"/>
    <property type="match status" value="1"/>
</dbReference>
<dbReference type="Gene3D" id="3.40.190.120">
    <property type="entry name" value="Osmoprotection protein (prox), domain 2"/>
    <property type="match status" value="1"/>
</dbReference>
<dbReference type="GO" id="GO:0043190">
    <property type="term" value="C:ATP-binding cassette (ABC) transporter complex"/>
    <property type="evidence" value="ECO:0007669"/>
    <property type="project" value="InterPro"/>
</dbReference>
<dbReference type="Gene3D" id="3.40.190.10">
    <property type="entry name" value="Periplasmic binding protein-like II"/>
    <property type="match status" value="1"/>
</dbReference>
<dbReference type="STRING" id="64702.SAMN05443377_10721"/>
<dbReference type="OrthoDB" id="9781705at2"/>
<gene>
    <name evidence="3" type="ORF">SAMN05443377_10721</name>
</gene>
<dbReference type="InterPro" id="IPR007210">
    <property type="entry name" value="ABC_Gly_betaine_transp_sub-bd"/>
</dbReference>
<keyword evidence="1" id="KW-0732">Signal</keyword>
<dbReference type="Pfam" id="PF04069">
    <property type="entry name" value="OpuAC"/>
    <property type="match status" value="1"/>
</dbReference>
<organism evidence="3 4">
    <name type="scientific">Propionibacterium cyclohexanicum</name>
    <dbReference type="NCBI Taxonomy" id="64702"/>
    <lineage>
        <taxon>Bacteria</taxon>
        <taxon>Bacillati</taxon>
        <taxon>Actinomycetota</taxon>
        <taxon>Actinomycetes</taxon>
        <taxon>Propionibacteriales</taxon>
        <taxon>Propionibacteriaceae</taxon>
        <taxon>Propionibacterium</taxon>
    </lineage>
</organism>
<evidence type="ECO:0000259" key="2">
    <source>
        <dbReference type="Pfam" id="PF04069"/>
    </source>
</evidence>
<dbReference type="EMBL" id="FOGZ01000007">
    <property type="protein sequence ID" value="SER71339.1"/>
    <property type="molecule type" value="Genomic_DNA"/>
</dbReference>
<feature type="signal peptide" evidence="1">
    <location>
        <begin position="1"/>
        <end position="28"/>
    </location>
</feature>
<evidence type="ECO:0000313" key="3">
    <source>
        <dbReference type="EMBL" id="SER71339.1"/>
    </source>
</evidence>
<reference evidence="4" key="1">
    <citation type="submission" date="2016-10" db="EMBL/GenBank/DDBJ databases">
        <authorList>
            <person name="Varghese N."/>
            <person name="Submissions S."/>
        </authorList>
    </citation>
    <scope>NUCLEOTIDE SEQUENCE [LARGE SCALE GENOMIC DNA]</scope>
    <source>
        <strain evidence="4">DSM 16859</strain>
    </source>
</reference>
<dbReference type="Proteomes" id="UP000198815">
    <property type="component" value="Unassembled WGS sequence"/>
</dbReference>
<protein>
    <submittedName>
        <fullName evidence="3">Osmoprotectant transport system substrate-binding protein</fullName>
    </submittedName>
</protein>
<dbReference type="SUPFAM" id="SSF53850">
    <property type="entry name" value="Periplasmic binding protein-like II"/>
    <property type="match status" value="1"/>
</dbReference>
<dbReference type="RefSeq" id="WP_091968518.1">
    <property type="nucleotide sequence ID" value="NZ_FOGZ01000007.1"/>
</dbReference>
<evidence type="ECO:0000313" key="4">
    <source>
        <dbReference type="Proteomes" id="UP000198815"/>
    </source>
</evidence>
<sequence length="302" mass="31799">MRLDRRSLLMAGALVTLAGCSSSNPVTGASAGTSASKAGLVVGSQQYYSNEIIAELFAQRLEAAGFTVTRQYQIGQREVYLPEMEAGRIDVMPEYGGNLLQFYDKNATATDADGVHAALASVLPKGLRVLDRAEATDQDSYTVTRATADRYQLASIGDLAKLGRTVTVAANSEFASRPYGPDGLRRVYGVEATVTGVEDSGGPLTVKALLDGKVDAADIYTSDPAIASNNLLVLLDPKNLILPQNVTPLVSTAVDDKAAQAIGSVTAKLTTAELQSLNAQSTTEQKKSSEIAKAWLSSHNLG</sequence>
<keyword evidence="4" id="KW-1185">Reference proteome</keyword>
<dbReference type="CDD" id="cd13606">
    <property type="entry name" value="PBP2_ProX_like"/>
    <property type="match status" value="1"/>
</dbReference>